<feature type="domain" description="Retrotransposon gag" evidence="1">
    <location>
        <begin position="204"/>
        <end position="295"/>
    </location>
</feature>
<evidence type="ECO:0000259" key="1">
    <source>
        <dbReference type="Pfam" id="PF03732"/>
    </source>
</evidence>
<dbReference type="EMBL" id="BJWL01000023">
    <property type="protein sequence ID" value="GFZ12782.1"/>
    <property type="molecule type" value="Genomic_DNA"/>
</dbReference>
<keyword evidence="3" id="KW-1185">Reference proteome</keyword>
<accession>A0A7J0GPR0</accession>
<reference evidence="2 3" key="1">
    <citation type="submission" date="2019-07" db="EMBL/GenBank/DDBJ databases">
        <title>De Novo Assembly of kiwifruit Actinidia rufa.</title>
        <authorList>
            <person name="Sugita-Konishi S."/>
            <person name="Sato K."/>
            <person name="Mori E."/>
            <person name="Abe Y."/>
            <person name="Kisaki G."/>
            <person name="Hamano K."/>
            <person name="Suezawa K."/>
            <person name="Otani M."/>
            <person name="Fukuda T."/>
            <person name="Manabe T."/>
            <person name="Gomi K."/>
            <person name="Tabuchi M."/>
            <person name="Akimitsu K."/>
            <person name="Kataoka I."/>
        </authorList>
    </citation>
    <scope>NUCLEOTIDE SEQUENCE [LARGE SCALE GENOMIC DNA]</scope>
    <source>
        <strain evidence="3">cv. Fuchu</strain>
    </source>
</reference>
<dbReference type="Pfam" id="PF03732">
    <property type="entry name" value="Retrotrans_gag"/>
    <property type="match status" value="1"/>
</dbReference>
<evidence type="ECO:0000313" key="3">
    <source>
        <dbReference type="Proteomes" id="UP000585474"/>
    </source>
</evidence>
<dbReference type="AlphaFoldDB" id="A0A7J0GPR0"/>
<name>A0A7J0GPR0_9ERIC</name>
<comment type="caution">
    <text evidence="2">The sequence shown here is derived from an EMBL/GenBank/DDBJ whole genome shotgun (WGS) entry which is preliminary data.</text>
</comment>
<dbReference type="OrthoDB" id="1740536at2759"/>
<sequence>MHLCIRYLPRPSASSPPDNRAHPMANPSQVLDLEGLHREIHDMVEQMRIMNENNGCLMQLLTAANPQLWQHHPSLISNDLATLTAREIILRILVPNEARRGRSPHRGDQIEARNKSNSQKIRYLDARLDAINTGTNAPVTVDTLIRQTEPPFIERVLRARISSKFKLPAQLGIYEGKTDPIDHLDSYKSLMSLQGCSDEFMCKAFSATLKGPARSWFQILSPGTIDSFGDLSRLFVANFMSCRNRQKNASHLFTVHQKETKSLKGFVKRFNQAILEVEDPSDKVIIMAMMEGLRPGSLFDSLSKNVPETLSALQSKADKYIAAEELAEAKRRRRVKDDHKRKEPDTRWIDYREETRNKRLDRDSKRFNDRRLRTPPRCPEFILPPLNAPVAQVLSEIKHEENLSNGPGRSRLTPIREIGTNIVNSTRTTDTTLRTIFN</sequence>
<dbReference type="PANTHER" id="PTHR33223">
    <property type="entry name" value="CCHC-TYPE DOMAIN-CONTAINING PROTEIN"/>
    <property type="match status" value="1"/>
</dbReference>
<protein>
    <recommendedName>
        <fullName evidence="1">Retrotransposon gag domain-containing protein</fullName>
    </recommendedName>
</protein>
<organism evidence="2 3">
    <name type="scientific">Actinidia rufa</name>
    <dbReference type="NCBI Taxonomy" id="165716"/>
    <lineage>
        <taxon>Eukaryota</taxon>
        <taxon>Viridiplantae</taxon>
        <taxon>Streptophyta</taxon>
        <taxon>Embryophyta</taxon>
        <taxon>Tracheophyta</taxon>
        <taxon>Spermatophyta</taxon>
        <taxon>Magnoliopsida</taxon>
        <taxon>eudicotyledons</taxon>
        <taxon>Gunneridae</taxon>
        <taxon>Pentapetalae</taxon>
        <taxon>asterids</taxon>
        <taxon>Ericales</taxon>
        <taxon>Actinidiaceae</taxon>
        <taxon>Actinidia</taxon>
    </lineage>
</organism>
<evidence type="ECO:0000313" key="2">
    <source>
        <dbReference type="EMBL" id="GFZ12782.1"/>
    </source>
</evidence>
<dbReference type="InterPro" id="IPR005162">
    <property type="entry name" value="Retrotrans_gag_dom"/>
</dbReference>
<dbReference type="PANTHER" id="PTHR33223:SF10">
    <property type="entry name" value="AMINOTRANSFERASE-LIKE PLANT MOBILE DOMAIN-CONTAINING PROTEIN"/>
    <property type="match status" value="1"/>
</dbReference>
<proteinExistence type="predicted"/>
<dbReference type="Proteomes" id="UP000585474">
    <property type="component" value="Unassembled WGS sequence"/>
</dbReference>
<gene>
    <name evidence="2" type="ORF">Acr_23g0011670</name>
</gene>